<keyword evidence="6 8" id="KW-0472">Membrane</keyword>
<evidence type="ECO:0000259" key="11">
    <source>
        <dbReference type="Pfam" id="PF13967"/>
    </source>
</evidence>
<dbReference type="GO" id="GO:0005886">
    <property type="term" value="C:plasma membrane"/>
    <property type="evidence" value="ECO:0007669"/>
    <property type="project" value="TreeGrafter"/>
</dbReference>
<evidence type="ECO:0000256" key="5">
    <source>
        <dbReference type="ARBA" id="ARBA00022989"/>
    </source>
</evidence>
<feature type="transmembrane region" description="Helical" evidence="8">
    <location>
        <begin position="142"/>
        <end position="164"/>
    </location>
</feature>
<dbReference type="PANTHER" id="PTHR13018">
    <property type="entry name" value="PROBABLE MEMBRANE PROTEIN DUF221-RELATED"/>
    <property type="match status" value="1"/>
</dbReference>
<dbReference type="PANTHER" id="PTHR13018:SF26">
    <property type="entry name" value="DOMAIN PROTEIN, PUTATIVE (AFU_ORTHOLOGUE AFUA_5G10920)-RELATED"/>
    <property type="match status" value="1"/>
</dbReference>
<keyword evidence="4 8" id="KW-0812">Transmembrane</keyword>
<accession>A0A1Y6LK62</accession>
<feature type="domain" description="CSC1/OSCA1-like N-terminal transmembrane" evidence="11">
    <location>
        <begin position="18"/>
        <end position="166"/>
    </location>
</feature>
<feature type="transmembrane region" description="Helical" evidence="8">
    <location>
        <begin position="101"/>
        <end position="122"/>
    </location>
</feature>
<dbReference type="InterPro" id="IPR003864">
    <property type="entry name" value="CSC1/OSCA1-like_7TM"/>
</dbReference>
<evidence type="ECO:0000256" key="6">
    <source>
        <dbReference type="ARBA" id="ARBA00023136"/>
    </source>
</evidence>
<keyword evidence="3" id="KW-0813">Transport</keyword>
<feature type="domain" description="10TM putative phosphate transporter extracellular tail" evidence="10">
    <location>
        <begin position="788"/>
        <end position="884"/>
    </location>
</feature>
<dbReference type="AlphaFoldDB" id="A0A1Y6LK62"/>
<feature type="transmembrane region" description="Helical" evidence="8">
    <location>
        <begin position="529"/>
        <end position="558"/>
    </location>
</feature>
<evidence type="ECO:0000256" key="3">
    <source>
        <dbReference type="ARBA" id="ARBA00022448"/>
    </source>
</evidence>
<protein>
    <recommendedName>
        <fullName evidence="15">CSC1/OSCA1-like 7TM region domain-containing protein</fullName>
    </recommendedName>
</protein>
<feature type="transmembrane region" description="Helical" evidence="8">
    <location>
        <begin position="669"/>
        <end position="691"/>
    </location>
</feature>
<reference evidence="13 14" key="1">
    <citation type="submission" date="2016-10" db="EMBL/GenBank/DDBJ databases">
        <authorList>
            <person name="Varghese N."/>
        </authorList>
    </citation>
    <scope>NUCLEOTIDE SEQUENCE [LARGE SCALE GENOMIC DNA]</scope>
</reference>
<dbReference type="Pfam" id="PF02714">
    <property type="entry name" value="RSN1_7TM"/>
    <property type="match status" value="1"/>
</dbReference>
<gene>
    <name evidence="13" type="ORF">ZT1A5_G6314</name>
</gene>
<feature type="transmembrane region" description="Helical" evidence="8">
    <location>
        <begin position="15"/>
        <end position="39"/>
    </location>
</feature>
<dbReference type="InterPro" id="IPR027815">
    <property type="entry name" value="CSC1/OSCA1-like_cyt"/>
</dbReference>
<evidence type="ECO:0000256" key="4">
    <source>
        <dbReference type="ARBA" id="ARBA00022692"/>
    </source>
</evidence>
<organism evidence="13 14">
    <name type="scientific">Zymoseptoria tritici ST99CH_1A5</name>
    <dbReference type="NCBI Taxonomy" id="1276529"/>
    <lineage>
        <taxon>Eukaryota</taxon>
        <taxon>Fungi</taxon>
        <taxon>Dikarya</taxon>
        <taxon>Ascomycota</taxon>
        <taxon>Pezizomycotina</taxon>
        <taxon>Dothideomycetes</taxon>
        <taxon>Dothideomycetidae</taxon>
        <taxon>Mycosphaerellales</taxon>
        <taxon>Mycosphaerellaceae</taxon>
        <taxon>Zymoseptoria</taxon>
    </lineage>
</organism>
<evidence type="ECO:0000313" key="14">
    <source>
        <dbReference type="Proteomes" id="UP000215453"/>
    </source>
</evidence>
<dbReference type="InterPro" id="IPR032880">
    <property type="entry name" value="CSC1/OSCA1-like_N"/>
</dbReference>
<dbReference type="Proteomes" id="UP000215453">
    <property type="component" value="Chromosome 5"/>
</dbReference>
<dbReference type="GO" id="GO:0005227">
    <property type="term" value="F:calcium-activated cation channel activity"/>
    <property type="evidence" value="ECO:0007669"/>
    <property type="project" value="InterPro"/>
</dbReference>
<feature type="transmembrane region" description="Helical" evidence="8">
    <location>
        <begin position="641"/>
        <end position="663"/>
    </location>
</feature>
<feature type="transmembrane region" description="Helical" evidence="8">
    <location>
        <begin position="570"/>
        <end position="589"/>
    </location>
</feature>
<dbReference type="InterPro" id="IPR045122">
    <property type="entry name" value="Csc1-like"/>
</dbReference>
<feature type="transmembrane region" description="Helical" evidence="8">
    <location>
        <begin position="392"/>
        <end position="415"/>
    </location>
</feature>
<dbReference type="InterPro" id="IPR022257">
    <property type="entry name" value="PHM7_ext"/>
</dbReference>
<evidence type="ECO:0008006" key="15">
    <source>
        <dbReference type="Google" id="ProtNLM"/>
    </source>
</evidence>
<feature type="region of interest" description="Disordered" evidence="7">
    <location>
        <begin position="714"/>
        <end position="762"/>
    </location>
</feature>
<evidence type="ECO:0000256" key="2">
    <source>
        <dbReference type="ARBA" id="ARBA00007779"/>
    </source>
</evidence>
<evidence type="ECO:0000256" key="1">
    <source>
        <dbReference type="ARBA" id="ARBA00004141"/>
    </source>
</evidence>
<comment type="subcellular location">
    <subcellularLocation>
        <location evidence="1">Membrane</location>
        <topology evidence="1">Multi-pass membrane protein</topology>
    </subcellularLocation>
</comment>
<sequence>MSSNQGSNRDGASSLSGLVSTLIPTFLISIVVVCAFLVLRSRFERVYHPRSFLGTLYRNEQSPYPKKSMFGWTSEYKQLTDEFVLKHSSLDNYLWLRYFKVLIIIAFVGCLITWPILFPINATGGGGQAGLNILSFSNVAKAPYFFAHAVVACLFLGFVMFVITRESIFYIHLRQAYLLSANMSSRISSKTVLFTNVPEEYRDESKLRSVFQGVRQVWLGLEVEELEDSVDDRGKAANKLETSEIKMIQTHLKGLIKKDKKAAKKAKKNKETTPEETTTDVMEINKKDRPMHRLPKLKFLPIGKKVDSIDWSRGELSRLVPETARLQNDATSGKFNKAAACFIEFESVTAAQRSMSQAPKGVHVAEMAVAPDQIIWKNIGKSSSSRRTKKNIFTAVVWWLCIFWSIPVAVIGAISNIQSLTEKVPFLGFINSIPSVILGVITGLLPVILLAVLMALVPIFCNIFARTFEVTQGAAQLRVQNWYFAFQVIQVFLITTFASGAAAVAQKIINDPSQAPGLLANNLPKASNFYISYFILFGLLSAALTLLNIAPLLILNILSKILDKTPRKLYNRYITLSGLGWGSLFPKFTNLGVIALAYSCIAPLVLGFATVGFTLLYLAFRYSALFTLGTTIDTKGACFARALRQLVVGIYLSEICLIGLFGINTGTDLISIGPLVITIILLVLTIVWQVLLKRKMKKLMEELAMRDAPSNLNLEKGENGVDGHNGQQTHLGKDGYGNPDTTAPLDGQQAHIGKDGYDHSSHDTAVPQITPNNAPPKPTGMVGRVKAFFMPGKYATSDALSAYVIGDHLSTPVRPYTNTERQEAYLHPAVSEPAPVIWLAKDKLGLSQRAVQGIRKDVGEGLEATDEQAWFDEKAKVCWENSDPTAAPIYEERVEY</sequence>
<evidence type="ECO:0000256" key="8">
    <source>
        <dbReference type="SAM" id="Phobius"/>
    </source>
</evidence>
<dbReference type="EMBL" id="LT882680">
    <property type="protein sequence ID" value="SMY24872.1"/>
    <property type="molecule type" value="Genomic_DNA"/>
</dbReference>
<feature type="compositionally biased region" description="Basic and acidic residues" evidence="7">
    <location>
        <begin position="752"/>
        <end position="762"/>
    </location>
</feature>
<evidence type="ECO:0000259" key="9">
    <source>
        <dbReference type="Pfam" id="PF02714"/>
    </source>
</evidence>
<evidence type="ECO:0000256" key="7">
    <source>
        <dbReference type="SAM" id="MobiDB-lite"/>
    </source>
</evidence>
<dbReference type="Pfam" id="PF12621">
    <property type="entry name" value="PHM7_ext"/>
    <property type="match status" value="1"/>
</dbReference>
<name>A0A1Y6LK62_ZYMTR</name>
<keyword evidence="5 8" id="KW-1133">Transmembrane helix</keyword>
<feature type="transmembrane region" description="Helical" evidence="8">
    <location>
        <begin position="435"/>
        <end position="461"/>
    </location>
</feature>
<feature type="domain" description="CSC1/OSCA1-like 7TM region" evidence="9">
    <location>
        <begin position="392"/>
        <end position="661"/>
    </location>
</feature>
<dbReference type="Pfam" id="PF13967">
    <property type="entry name" value="RSN1_TM"/>
    <property type="match status" value="1"/>
</dbReference>
<dbReference type="Pfam" id="PF14703">
    <property type="entry name" value="PHM7_cyt"/>
    <property type="match status" value="1"/>
</dbReference>
<feature type="transmembrane region" description="Helical" evidence="8">
    <location>
        <begin position="482"/>
        <end position="509"/>
    </location>
</feature>
<feature type="transmembrane region" description="Helical" evidence="8">
    <location>
        <begin position="595"/>
        <end position="620"/>
    </location>
</feature>
<evidence type="ECO:0000259" key="12">
    <source>
        <dbReference type="Pfam" id="PF14703"/>
    </source>
</evidence>
<evidence type="ECO:0000313" key="13">
    <source>
        <dbReference type="EMBL" id="SMY24872.1"/>
    </source>
</evidence>
<feature type="domain" description="CSC1/OSCA1-like cytosolic" evidence="12">
    <location>
        <begin position="189"/>
        <end position="378"/>
    </location>
</feature>
<evidence type="ECO:0000259" key="10">
    <source>
        <dbReference type="Pfam" id="PF12621"/>
    </source>
</evidence>
<comment type="similarity">
    <text evidence="2">Belongs to the CSC1 (TC 1.A.17) family.</text>
</comment>
<proteinExistence type="inferred from homology"/>